<evidence type="ECO:0000256" key="19">
    <source>
        <dbReference type="ARBA" id="ARBA00056187"/>
    </source>
</evidence>
<keyword evidence="16" id="KW-0464">Manganese</keyword>
<evidence type="ECO:0000259" key="26">
    <source>
        <dbReference type="PROSITE" id="PS51194"/>
    </source>
</evidence>
<dbReference type="InterPro" id="IPR000999">
    <property type="entry name" value="RNase_III_dom"/>
</dbReference>
<dbReference type="FunFam" id="3.30.160.380:FF:000001">
    <property type="entry name" value="Endoribonuclease dicer-like 1"/>
    <property type="match status" value="1"/>
</dbReference>
<comment type="similarity">
    <text evidence="18 20">Belongs to the helicase family. Dicer subfamily.</text>
</comment>
<keyword evidence="5" id="KW-0540">Nuclease</keyword>
<evidence type="ECO:0000256" key="16">
    <source>
        <dbReference type="ARBA" id="ARBA00023211"/>
    </source>
</evidence>
<dbReference type="InterPro" id="IPR038248">
    <property type="entry name" value="Dicer_dimer_sf"/>
</dbReference>
<dbReference type="GO" id="GO:0004525">
    <property type="term" value="F:ribonuclease III activity"/>
    <property type="evidence" value="ECO:0007669"/>
    <property type="project" value="InterPro"/>
</dbReference>
<evidence type="ECO:0000256" key="15">
    <source>
        <dbReference type="ARBA" id="ARBA00023158"/>
    </source>
</evidence>
<dbReference type="Pfam" id="PF02170">
    <property type="entry name" value="PAZ"/>
    <property type="match status" value="1"/>
</dbReference>
<evidence type="ECO:0000256" key="4">
    <source>
        <dbReference type="ARBA" id="ARBA00011499"/>
    </source>
</evidence>
<feature type="non-terminal residue" evidence="28">
    <location>
        <position position="1"/>
    </location>
</feature>
<dbReference type="SMART" id="SM00358">
    <property type="entry name" value="DSRM"/>
    <property type="match status" value="1"/>
</dbReference>
<keyword evidence="13" id="KW-0460">Magnesium</keyword>
<evidence type="ECO:0000313" key="28">
    <source>
        <dbReference type="EMBL" id="JAT56799.1"/>
    </source>
</evidence>
<keyword evidence="15" id="KW-0943">RNA-mediated gene silencing</keyword>
<evidence type="ECO:0000256" key="18">
    <source>
        <dbReference type="ARBA" id="ARBA00035116"/>
    </source>
</evidence>
<dbReference type="InterPro" id="IPR027417">
    <property type="entry name" value="P-loop_NTPase"/>
</dbReference>
<dbReference type="InterPro" id="IPR014720">
    <property type="entry name" value="dsRBD_dom"/>
</dbReference>
<dbReference type="InterPro" id="IPR036389">
    <property type="entry name" value="RNase_III_sf"/>
</dbReference>
<dbReference type="SMART" id="SM00487">
    <property type="entry name" value="DEXDc"/>
    <property type="match status" value="1"/>
</dbReference>
<name>A0A1D1YQB0_9ARAE</name>
<evidence type="ECO:0000259" key="27">
    <source>
        <dbReference type="PROSITE" id="PS51327"/>
    </source>
</evidence>
<dbReference type="Pfam" id="PF00035">
    <property type="entry name" value="dsrm"/>
    <property type="match status" value="1"/>
</dbReference>
<dbReference type="PROSITE" id="PS50821">
    <property type="entry name" value="PAZ"/>
    <property type="match status" value="1"/>
</dbReference>
<dbReference type="InterPro" id="IPR005034">
    <property type="entry name" value="Dicer_dimerisation"/>
</dbReference>
<evidence type="ECO:0000256" key="7">
    <source>
        <dbReference type="ARBA" id="ARBA00022737"/>
    </source>
</evidence>
<feature type="compositionally biased region" description="Basic and acidic residues" evidence="21">
    <location>
        <begin position="44"/>
        <end position="55"/>
    </location>
</feature>
<evidence type="ECO:0000256" key="1">
    <source>
        <dbReference type="ARBA" id="ARBA00001936"/>
    </source>
</evidence>
<evidence type="ECO:0000256" key="14">
    <source>
        <dbReference type="ARBA" id="ARBA00022884"/>
    </source>
</evidence>
<feature type="region of interest" description="Disordered" evidence="21">
    <location>
        <begin position="21"/>
        <end position="79"/>
    </location>
</feature>
<dbReference type="InterPro" id="IPR001650">
    <property type="entry name" value="Helicase_C-like"/>
</dbReference>
<evidence type="ECO:0000256" key="17">
    <source>
        <dbReference type="ARBA" id="ARBA00023242"/>
    </source>
</evidence>
<proteinExistence type="inferred from homology"/>
<evidence type="ECO:0000256" key="21">
    <source>
        <dbReference type="SAM" id="MobiDB-lite"/>
    </source>
</evidence>
<reference evidence="28" key="1">
    <citation type="submission" date="2015-07" db="EMBL/GenBank/DDBJ databases">
        <title>Transcriptome Assembly of Anthurium amnicola.</title>
        <authorList>
            <person name="Suzuki J."/>
        </authorList>
    </citation>
    <scope>NUCLEOTIDE SEQUENCE</scope>
</reference>
<evidence type="ECO:0000256" key="2">
    <source>
        <dbReference type="ARBA" id="ARBA00001946"/>
    </source>
</evidence>
<dbReference type="Pfam" id="PF00636">
    <property type="entry name" value="Ribonuclease_3"/>
    <property type="match status" value="2"/>
</dbReference>
<dbReference type="Gene3D" id="2.170.260.10">
    <property type="entry name" value="paz domain"/>
    <property type="match status" value="1"/>
</dbReference>
<dbReference type="GO" id="GO:0005524">
    <property type="term" value="F:ATP binding"/>
    <property type="evidence" value="ECO:0007669"/>
    <property type="project" value="UniProtKB-KW"/>
</dbReference>
<keyword evidence="10" id="KW-0378">Hydrolase</keyword>
<evidence type="ECO:0000256" key="11">
    <source>
        <dbReference type="ARBA" id="ARBA00022806"/>
    </source>
</evidence>
<keyword evidence="9" id="KW-0255">Endonuclease</keyword>
<dbReference type="Pfam" id="PF03368">
    <property type="entry name" value="Dicer_dimer"/>
    <property type="match status" value="1"/>
</dbReference>
<evidence type="ECO:0000256" key="9">
    <source>
        <dbReference type="ARBA" id="ARBA00022759"/>
    </source>
</evidence>
<keyword evidence="8" id="KW-0547">Nucleotide-binding</keyword>
<keyword evidence="17" id="KW-0539">Nucleus</keyword>
<sequence length="1456" mass="164423">FNTPLPIVSYFLPLRLLLPANSRRPRRRKPAGSSTQQQQQQQHRRQEKEKEKEVAVEVGGGGDSNVAPPSLPTSLPDPETYARSYQLDAMEMAMTRNTIAFLETGSGKTLIAIMLLRAHSHLLRRDPSSSSRDHSIAVFLTPTVILVSQQADVIKMHTDLKVGTFWGDMGVDFWTADTWKEKLDQFEVFVMTPQILLNNLRHSFFKMDMIKLLVFDECHHAKGRHPYACIMTEFYHRQLSSRCVSLPRIFGMTASLVNTKVSSSRNVYEKQIIELESLMASKVYTVANDSILAEYIAFSTPKVKFYKNQDIPYDLFVCIADDLKLLKREHVEAVKLLRLDGSTEESARNRISKLYATFLFCLTDLGVWPASRAAESLSNKENDIYFWGESRDGTGERTVRKFSKAVFLLLSQYLRPGNCIEDDFGPAITKGLLTTKVDCLVQSLMDYRSVDNLRCIIFVERIITAIVLNSLLASVPKLSGWRTEYMAGMSAVLQSQSRKDHVNIVDAFREGKVNIIVATQILEEGLDVQSCNLVVRFDPSPTVCSFIQSRGRARMKGSDYLLLVKGGDLSALSRVRNYLESGDIMREESLRLVSNPCAPLSTEMSGEEFYRVETTGAIVTLSSSIPLIYFYCSRLPSDGYFKPFPRFKVNEELNACTLYLPKSCPLPSVHVEGRKNLLKHIVCLEACKKLHEIHSLTDNLLPLSEVEDEIDDQESGKFSFGYSQPFYFPEELVDSWTSFSGIGVYHCYNISLNQNFVADVSLRDVMMVVKCDLGSDFTSMSFNFEEYRGSVTVYMQYAGTINLTPQQIHMAREFQFFILSILIHQNFNKGQDTIHCSYSKDASSAVTYLILPSILCKQKFCINWDCVASPKTWNCSLGGSCHQIQMKNAAICSCVVENSLVYTPHNGYVYCITSISDKYNGNSHMAKRSGESLTYMEYYKSRHGISLMWPNESFLIGRHLFKMQNFLIRRQFREEKESSTAGVELPPELCVVMLSPVTISTLYSYTFVPSVLWRIESTLLAAGLKKSHLDHCMQNVIPATKVLEALTTKKCREQFSLESLETLGDSFLKYAASLHLFEGNKHHHEGLLTHKKEKMISNAALYRLGCSHQIPGFILNEAFDPTNWIIPGAGFDFFSNGQIFYSPSRTMYNRGERSMKGKTVADSVEALLGAYLSSGGEKTALYFLKWLGVTLTFNEKVLDDVAFVSKPEMYIDIKFLESLLQYSFTNPSLLVEALTHGSYQIADIPRCYQRLEFLGDAVLDHLITVHLYNTYPNLSPGLLTDLRSASVNNDCYAHAAVKAELNKHILHASSELHKQMEFYLRNFKQSFSGTSFGWQAGSALPKVLGDVIESIAGAIFVDSGFNKGTVWKSIRPLLEPLVTPETMEYHPVRELEELCARKAYHKNYSITYEDCIASITVEVEVAGDIVTAKRTARNRKTAKQLAARAVLESLKHIAQF</sequence>
<evidence type="ECO:0000259" key="22">
    <source>
        <dbReference type="PROSITE" id="PS50137"/>
    </source>
</evidence>
<keyword evidence="6" id="KW-0479">Metal-binding</keyword>
<keyword evidence="12" id="KW-0067">ATP-binding</keyword>
<comment type="cofactor">
    <cofactor evidence="1">
        <name>Mn(2+)</name>
        <dbReference type="ChEBI" id="CHEBI:29035"/>
    </cofactor>
</comment>
<dbReference type="PROSITE" id="PS00517">
    <property type="entry name" value="RNASE_3_1"/>
    <property type="match status" value="1"/>
</dbReference>
<dbReference type="InterPro" id="IPR003100">
    <property type="entry name" value="PAZ_dom"/>
</dbReference>
<dbReference type="FunFam" id="1.10.1520.10:FF:000004">
    <property type="entry name" value="Endoribonuclease dicer-like 1"/>
    <property type="match status" value="1"/>
</dbReference>
<comment type="subcellular location">
    <subcellularLocation>
        <location evidence="3">Nucleus</location>
    </subcellularLocation>
</comment>
<dbReference type="SUPFAM" id="SSF101690">
    <property type="entry name" value="PAZ domain"/>
    <property type="match status" value="1"/>
</dbReference>
<comment type="function">
    <text evidence="19">Probably involved in the RNA silencing pathway. May cleave double-stranded RNA to produce short 21-24 nucleotides (nt) RNAs which target the selective destruction of complementary RNAs.</text>
</comment>
<dbReference type="GO" id="GO:0003723">
    <property type="term" value="F:RNA binding"/>
    <property type="evidence" value="ECO:0007669"/>
    <property type="project" value="UniProtKB-UniRule"/>
</dbReference>
<dbReference type="PROSITE" id="PS50137">
    <property type="entry name" value="DS_RBD"/>
    <property type="match status" value="1"/>
</dbReference>
<dbReference type="GO" id="GO:0010267">
    <property type="term" value="P:ta-siRNA processing"/>
    <property type="evidence" value="ECO:0007669"/>
    <property type="project" value="UniProtKB-ARBA"/>
</dbReference>
<dbReference type="SUPFAM" id="SSF54768">
    <property type="entry name" value="dsRNA-binding domain-like"/>
    <property type="match status" value="1"/>
</dbReference>
<dbReference type="Gene3D" id="3.30.160.380">
    <property type="entry name" value="Dicer dimerisation domain"/>
    <property type="match status" value="1"/>
</dbReference>
<comment type="cofactor">
    <cofactor evidence="2">
        <name>Mg(2+)</name>
        <dbReference type="ChEBI" id="CHEBI:18420"/>
    </cofactor>
</comment>
<dbReference type="CDD" id="cd18034">
    <property type="entry name" value="DEXHc_dicer"/>
    <property type="match status" value="1"/>
</dbReference>
<dbReference type="SMART" id="SM00949">
    <property type="entry name" value="PAZ"/>
    <property type="match status" value="1"/>
</dbReference>
<feature type="domain" description="RNase III" evidence="23">
    <location>
        <begin position="1213"/>
        <end position="1360"/>
    </location>
</feature>
<dbReference type="Gene3D" id="3.30.160.20">
    <property type="match status" value="1"/>
</dbReference>
<dbReference type="Gene3D" id="1.10.1520.10">
    <property type="entry name" value="Ribonuclease III domain"/>
    <property type="match status" value="2"/>
</dbReference>
<keyword evidence="11" id="KW-0347">Helicase</keyword>
<dbReference type="SUPFAM" id="SSF52540">
    <property type="entry name" value="P-loop containing nucleoside triphosphate hydrolases"/>
    <property type="match status" value="1"/>
</dbReference>
<evidence type="ECO:0000256" key="6">
    <source>
        <dbReference type="ARBA" id="ARBA00022723"/>
    </source>
</evidence>
<evidence type="ECO:0000259" key="24">
    <source>
        <dbReference type="PROSITE" id="PS50821"/>
    </source>
</evidence>
<dbReference type="Pfam" id="PF00270">
    <property type="entry name" value="DEAD"/>
    <property type="match status" value="1"/>
</dbReference>
<feature type="domain" description="PAZ" evidence="24">
    <location>
        <begin position="880"/>
        <end position="994"/>
    </location>
</feature>
<comment type="subunit">
    <text evidence="4">May interact with ARGONAUTE1 or PINHEAD through their common PAZ domains.</text>
</comment>
<evidence type="ECO:0000256" key="12">
    <source>
        <dbReference type="ARBA" id="ARBA00022840"/>
    </source>
</evidence>
<dbReference type="InterPro" id="IPR011545">
    <property type="entry name" value="DEAD/DEAH_box_helicase_dom"/>
</dbReference>
<protein>
    <submittedName>
        <fullName evidence="28">Endoribonuclease Dicer 2a</fullName>
    </submittedName>
</protein>
<evidence type="ECO:0000256" key="3">
    <source>
        <dbReference type="ARBA" id="ARBA00004123"/>
    </source>
</evidence>
<dbReference type="PANTHER" id="PTHR14950:SF70">
    <property type="entry name" value="ENDORIBONUCLEASE DICER HOMOLOG 2"/>
    <property type="match status" value="1"/>
</dbReference>
<evidence type="ECO:0000256" key="20">
    <source>
        <dbReference type="PROSITE-ProRule" id="PRU00657"/>
    </source>
</evidence>
<dbReference type="CDD" id="cd00593">
    <property type="entry name" value="RIBOc"/>
    <property type="match status" value="2"/>
</dbReference>
<dbReference type="Pfam" id="PF00271">
    <property type="entry name" value="Helicase_C"/>
    <property type="match status" value="1"/>
</dbReference>
<dbReference type="GO" id="GO:0005737">
    <property type="term" value="C:cytoplasm"/>
    <property type="evidence" value="ECO:0007669"/>
    <property type="project" value="TreeGrafter"/>
</dbReference>
<dbReference type="GO" id="GO:0004386">
    <property type="term" value="F:helicase activity"/>
    <property type="evidence" value="ECO:0007669"/>
    <property type="project" value="UniProtKB-KW"/>
</dbReference>
<gene>
    <name evidence="28" type="primary">DCL2A_2</name>
    <name evidence="28" type="ORF">g.115675</name>
</gene>
<feature type="domain" description="Helicase ATP-binding" evidence="25">
    <location>
        <begin position="89"/>
        <end position="274"/>
    </location>
</feature>
<feature type="domain" description="DRBM" evidence="22">
    <location>
        <begin position="1386"/>
        <end position="1452"/>
    </location>
</feature>
<dbReference type="EMBL" id="GDJX01011137">
    <property type="protein sequence ID" value="JAT56799.1"/>
    <property type="molecule type" value="Transcribed_RNA"/>
</dbReference>
<evidence type="ECO:0000256" key="10">
    <source>
        <dbReference type="ARBA" id="ARBA00022801"/>
    </source>
</evidence>
<dbReference type="PANTHER" id="PTHR14950">
    <property type="entry name" value="DICER-RELATED"/>
    <property type="match status" value="1"/>
</dbReference>
<dbReference type="PROSITE" id="PS50142">
    <property type="entry name" value="RNASE_3_2"/>
    <property type="match status" value="2"/>
</dbReference>
<evidence type="ECO:0000256" key="8">
    <source>
        <dbReference type="ARBA" id="ARBA00022741"/>
    </source>
</evidence>
<organism evidence="28">
    <name type="scientific">Anthurium amnicola</name>
    <dbReference type="NCBI Taxonomy" id="1678845"/>
    <lineage>
        <taxon>Eukaryota</taxon>
        <taxon>Viridiplantae</taxon>
        <taxon>Streptophyta</taxon>
        <taxon>Embryophyta</taxon>
        <taxon>Tracheophyta</taxon>
        <taxon>Spermatophyta</taxon>
        <taxon>Magnoliopsida</taxon>
        <taxon>Liliopsida</taxon>
        <taxon>Araceae</taxon>
        <taxon>Pothoideae</taxon>
        <taxon>Potheae</taxon>
        <taxon>Anthurium</taxon>
    </lineage>
</organism>
<evidence type="ECO:0000256" key="13">
    <source>
        <dbReference type="ARBA" id="ARBA00022842"/>
    </source>
</evidence>
<dbReference type="Gene3D" id="3.40.50.300">
    <property type="entry name" value="P-loop containing nucleotide triphosphate hydrolases"/>
    <property type="match status" value="2"/>
</dbReference>
<dbReference type="SMART" id="SM00535">
    <property type="entry name" value="RIBOc"/>
    <property type="match status" value="2"/>
</dbReference>
<dbReference type="GO" id="GO:0005634">
    <property type="term" value="C:nucleus"/>
    <property type="evidence" value="ECO:0007669"/>
    <property type="project" value="UniProtKB-SubCell"/>
</dbReference>
<dbReference type="FunFam" id="3.40.50.300:FF:000705">
    <property type="entry name" value="Endoribonuclease dicer-like protein"/>
    <property type="match status" value="1"/>
</dbReference>
<dbReference type="InterPro" id="IPR014001">
    <property type="entry name" value="Helicase_ATP-bd"/>
</dbReference>
<evidence type="ECO:0000256" key="5">
    <source>
        <dbReference type="ARBA" id="ARBA00022722"/>
    </source>
</evidence>
<keyword evidence="14 20" id="KW-0694">RNA-binding</keyword>
<dbReference type="SMART" id="SM00490">
    <property type="entry name" value="HELICc"/>
    <property type="match status" value="1"/>
</dbReference>
<dbReference type="PROSITE" id="PS51194">
    <property type="entry name" value="HELICASE_CTER"/>
    <property type="match status" value="1"/>
</dbReference>
<dbReference type="GO" id="GO:0046872">
    <property type="term" value="F:metal ion binding"/>
    <property type="evidence" value="ECO:0007669"/>
    <property type="project" value="UniProtKB-KW"/>
</dbReference>
<dbReference type="InterPro" id="IPR036085">
    <property type="entry name" value="PAZ_dom_sf"/>
</dbReference>
<feature type="domain" description="Helicase C-terminal" evidence="26">
    <location>
        <begin position="439"/>
        <end position="617"/>
    </location>
</feature>
<feature type="domain" description="RNase III" evidence="23">
    <location>
        <begin position="1044"/>
        <end position="1176"/>
    </location>
</feature>
<dbReference type="SUPFAM" id="SSF69065">
    <property type="entry name" value="RNase III domain-like"/>
    <property type="match status" value="2"/>
</dbReference>
<evidence type="ECO:0000259" key="23">
    <source>
        <dbReference type="PROSITE" id="PS50142"/>
    </source>
</evidence>
<keyword evidence="7" id="KW-0677">Repeat</keyword>
<accession>A0A1D1YQB0</accession>
<dbReference type="FunFam" id="3.40.50.300:FF:000420">
    <property type="entry name" value="Endoribonuclease dicer-like 1"/>
    <property type="match status" value="1"/>
</dbReference>
<dbReference type="PROSITE" id="PS51192">
    <property type="entry name" value="HELICASE_ATP_BIND_1"/>
    <property type="match status" value="1"/>
</dbReference>
<feature type="domain" description="Dicer dsRNA-binding fold" evidence="27">
    <location>
        <begin position="624"/>
        <end position="710"/>
    </location>
</feature>
<dbReference type="PROSITE" id="PS51327">
    <property type="entry name" value="DICER_DSRBF"/>
    <property type="match status" value="1"/>
</dbReference>
<evidence type="ECO:0000259" key="25">
    <source>
        <dbReference type="PROSITE" id="PS51192"/>
    </source>
</evidence>